<dbReference type="OrthoDB" id="5983113at2759"/>
<gene>
    <name evidence="4" type="ORF">PACLA_8A045116</name>
</gene>
<feature type="coiled-coil region" evidence="2">
    <location>
        <begin position="471"/>
        <end position="498"/>
    </location>
</feature>
<feature type="compositionally biased region" description="Basic and acidic residues" evidence="3">
    <location>
        <begin position="96"/>
        <end position="106"/>
    </location>
</feature>
<dbReference type="Proteomes" id="UP001152795">
    <property type="component" value="Unassembled WGS sequence"/>
</dbReference>
<dbReference type="PANTHER" id="PTHR14819">
    <property type="entry name" value="GTP-BINDING"/>
    <property type="match status" value="1"/>
</dbReference>
<keyword evidence="2" id="KW-0175">Coiled coil</keyword>
<evidence type="ECO:0000256" key="1">
    <source>
        <dbReference type="ARBA" id="ARBA00006828"/>
    </source>
</evidence>
<keyword evidence="5" id="KW-1185">Reference proteome</keyword>
<comment type="similarity">
    <text evidence="1">Belongs to the TRAFAC class dynamin-like GTPase superfamily. Very large inducible GTPase (VLIG) family.</text>
</comment>
<dbReference type="InterPro" id="IPR030383">
    <property type="entry name" value="G_VLIG_dom"/>
</dbReference>
<organism evidence="4 5">
    <name type="scientific">Paramuricea clavata</name>
    <name type="common">Red gorgonian</name>
    <name type="synonym">Violescent sea-whip</name>
    <dbReference type="NCBI Taxonomy" id="317549"/>
    <lineage>
        <taxon>Eukaryota</taxon>
        <taxon>Metazoa</taxon>
        <taxon>Cnidaria</taxon>
        <taxon>Anthozoa</taxon>
        <taxon>Octocorallia</taxon>
        <taxon>Malacalcyonacea</taxon>
        <taxon>Plexauridae</taxon>
        <taxon>Paramuricea</taxon>
    </lineage>
</organism>
<dbReference type="Pfam" id="PF25683">
    <property type="entry name" value="URGCP_GTPase"/>
    <property type="match status" value="1"/>
</dbReference>
<dbReference type="PROSITE" id="PS51717">
    <property type="entry name" value="G_VLIG"/>
    <property type="match status" value="1"/>
</dbReference>
<feature type="region of interest" description="Disordered" evidence="3">
    <location>
        <begin position="96"/>
        <end position="129"/>
    </location>
</feature>
<dbReference type="Gene3D" id="3.40.50.300">
    <property type="entry name" value="P-loop containing nucleotide triphosphate hydrolases"/>
    <property type="match status" value="1"/>
</dbReference>
<dbReference type="SUPFAM" id="SSF52540">
    <property type="entry name" value="P-loop containing nucleoside triphosphate hydrolases"/>
    <property type="match status" value="1"/>
</dbReference>
<proteinExistence type="inferred from homology"/>
<dbReference type="EMBL" id="CACRXK020001371">
    <property type="protein sequence ID" value="CAB3988733.1"/>
    <property type="molecule type" value="Genomic_DNA"/>
</dbReference>
<accession>A0A6S7GCA8</accession>
<protein>
    <submittedName>
        <fullName evidence="4">Interferon-induced very large GTPase 1-like</fullName>
    </submittedName>
</protein>
<feature type="coiled-coil region" evidence="2">
    <location>
        <begin position="949"/>
        <end position="976"/>
    </location>
</feature>
<dbReference type="Pfam" id="PF25496">
    <property type="entry name" value="URGCP"/>
    <property type="match status" value="1"/>
</dbReference>
<dbReference type="InterPro" id="IPR052986">
    <property type="entry name" value="VLIG_GTPase"/>
</dbReference>
<name>A0A6S7GCA8_PARCT</name>
<comment type="caution">
    <text evidence="4">The sequence shown here is derived from an EMBL/GenBank/DDBJ whole genome shotgun (WGS) entry which is preliminary data.</text>
</comment>
<evidence type="ECO:0000256" key="2">
    <source>
        <dbReference type="SAM" id="Coils"/>
    </source>
</evidence>
<dbReference type="InterPro" id="IPR027417">
    <property type="entry name" value="P-loop_NTPase"/>
</dbReference>
<reference evidence="4" key="1">
    <citation type="submission" date="2020-04" db="EMBL/GenBank/DDBJ databases">
        <authorList>
            <person name="Alioto T."/>
            <person name="Alioto T."/>
            <person name="Gomez Garrido J."/>
        </authorList>
    </citation>
    <scope>NUCLEOTIDE SEQUENCE</scope>
    <source>
        <strain evidence="4">A484AB</strain>
    </source>
</reference>
<evidence type="ECO:0000313" key="4">
    <source>
        <dbReference type="EMBL" id="CAB3988733.1"/>
    </source>
</evidence>
<sequence>MDEPAKDKTSEALTTPTDEITDKNSILRIALLNSCVDLNLKPNVKFTLTKARTVDNHTLTDEELTSPDQIPDYILKTLMIVNYHAREFELKPLTSDKDRNKSKNSYDSDESEDEDKTKDSDSDESDDGDVVGINPMDGLLWIFHCADTFLRRAFAIKLSACQLSVPFLLPDPAASTNVTILLSALESITKSWKGASNDNESAQEVFATEYPFPVVSFIRIGKITMSKSSLINKIMSDANGDHDFFFHKNIQGGDVKRKVVDGLVELSWYLPGGSEKQTLRNEICFANLRGEAKMFKKQLDVLLKISSVLCILLPSEYPDETITTILKEATHSKAKVILIFNEKRQADTKEYFNDLRSKHRGKLSLITHGNKPNEYSFLQSIRENIQKNIHEVKATPLVELASCANEYGIRLDDDQWHFRLGKSVDTWLQLGVKEAKNLLKLQIHVPVLADLEREKYCPKREGNKSKSDRFKRDADEIYKNIEAEKEAQKESFAQLDERILQYLNFIAVMDETGRNCALSKMKHQLDRMSLQIMAKLHQEYRVASLKLQKKKKETRRKSDIRSSEEEHLKQLEESISKCSFGLEHIIRELAQLYQLPDISTIDYAGAAAEMLLSGLPLELVDGDSSYIPLRWFNAVYRKLERKTNNAKIFVISVLGVQSSGKSTMLNTMFGLEFPVSAGRCTRGAFASLIPVSDSLKSASNFDYILIIDTEGLRGSADSQLREHDNELATFAIGVADVTIVNIFGENHNEMKEFLEIAVHAFLKMKLVKEKKTCKIVHQNVAATDATDKLIVARCNLKQDLDKMARVAATQENCEDQFQKLNDIISFDENEDVFYIPSLLKGSPPMAPVNPNYGRAVQKIKENIITLMCSKHRFRLSVSQFRERVADLWEAMLKENFIFSFRNTIEVRAYTSLDRKYFEESVNLIVIGMAELERKIQVTLSRCTTRGERVEKWTVSKRQIREEAEKLREKMEIEMKVFFETSEDKATLEQWKENVMNRIEQFKENQLMAVTKNCLAAFNYWQNRQDVEEKKQTYEKELLQKAKMFITSAHYTDDVEKCKAAFQQEWQQWIVYVPQCQESKIDVNSEMVDVLCDNTNRVLNADMTEKLKHRDYSILNFKEIAPVIDLDQLSIGYFSKVFNFLAHQQQQVLVSAEIIKDQAVATALDFAKMTSKSGVRCTRNDLTQMYHRVITTIDKETEKFRFKFRRCLKCDILLYSFANAYVIFDEMEERYIGERDIRGELERNLRPRLETYFLNICSEMEKEVLAATSVVDVLQKPMESELSRTMGPAVTGELLTISRYQSKGPFHASVLIQLGEEGKFESYIPYLKNPVKFLREKLMESIENYCVKEEPVSITLLLEKETKKIKDKVFAAISTANKQTKTGSKKLTFWIQRFVENCSTLEITKEMFAVAAIDDDLKEVDVFEAKVRGNVTQFLDSLIKLGVDRATFQKWNPSPHDHLFTSMFGCQRYCPFCMGLCDQTVQTHVCSHSTRIHRPQGLAGYRYVKTGILHISICTTDVAGGGTFRNLDTSGEPHSYKDYQSVNDYYKSWAIPPDPSFEGSTYWQWFMANFAKELAEHHEAKQPKIPSAWKRRTFEEVKDQLRQEYNM</sequence>
<evidence type="ECO:0000313" key="5">
    <source>
        <dbReference type="Proteomes" id="UP001152795"/>
    </source>
</evidence>
<dbReference type="PANTHER" id="PTHR14819:SF25">
    <property type="entry name" value="CHROMOSOME UNDETERMINED SCAFFOLD_52, WHOLE GENOME SHOTGUN SEQUENCE"/>
    <property type="match status" value="1"/>
</dbReference>
<dbReference type="InterPro" id="IPR057365">
    <property type="entry name" value="URGCP"/>
</dbReference>
<dbReference type="GO" id="GO:0005525">
    <property type="term" value="F:GTP binding"/>
    <property type="evidence" value="ECO:0007669"/>
    <property type="project" value="InterPro"/>
</dbReference>
<evidence type="ECO:0000256" key="3">
    <source>
        <dbReference type="SAM" id="MobiDB-lite"/>
    </source>
</evidence>